<protein>
    <submittedName>
        <fullName evidence="2">TraK family protein</fullName>
    </submittedName>
</protein>
<dbReference type="RefSeq" id="WP_236497704.1">
    <property type="nucleotide sequence ID" value="NZ_CP091244.1"/>
</dbReference>
<dbReference type="Pfam" id="PF17273">
    <property type="entry name" value="DUF5338"/>
    <property type="match status" value="1"/>
</dbReference>
<accession>A0ABY3SY13</accession>
<sequence>MSLVDEIKQEDKQSSSAHKIKGHGKRLFIAHKEEIKAALDEGYSIKRIWEHLYAKGKIFIKYSGFATYVYQYITAKEEHALDQPHRELKNSIADRTTLEKEKPLSVNTNVHEGAIAKQERLPRGVGVNSPINAEAEDARKNKKWRSNDKPEKESLV</sequence>
<proteinExistence type="predicted"/>
<organism evidence="2 3">
    <name type="scientific">Thiothrix winogradskyi</name>
    <dbReference type="NCBI Taxonomy" id="96472"/>
    <lineage>
        <taxon>Bacteria</taxon>
        <taxon>Pseudomonadati</taxon>
        <taxon>Pseudomonadota</taxon>
        <taxon>Gammaproteobacteria</taxon>
        <taxon>Thiotrichales</taxon>
        <taxon>Thiotrichaceae</taxon>
        <taxon>Thiothrix</taxon>
    </lineage>
</organism>
<dbReference type="EMBL" id="CP091244">
    <property type="protein sequence ID" value="UJS23529.1"/>
    <property type="molecule type" value="Genomic_DNA"/>
</dbReference>
<keyword evidence="3" id="KW-1185">Reference proteome</keyword>
<feature type="region of interest" description="Disordered" evidence="1">
    <location>
        <begin position="103"/>
        <end position="156"/>
    </location>
</feature>
<feature type="compositionally biased region" description="Basic and acidic residues" evidence="1">
    <location>
        <begin position="145"/>
        <end position="156"/>
    </location>
</feature>
<reference evidence="2" key="1">
    <citation type="journal article" date="2022" name="Microorganisms">
        <title>Two New Species of Filamentous Sulfur Bacteria of the Genus Thiothrix, Thiothrix winogradskyi sp. nov. and 'Candidatus Thiothrix sulfatifontis' sp. nov.</title>
        <authorList>
            <person name="Ravin N.V."/>
            <person name="Rossetti S."/>
            <person name="Beletsky A.V."/>
            <person name="Kadnikov V.V."/>
            <person name="Rudenko T.S."/>
            <person name="Smolyakov D.D."/>
            <person name="Moskvitina M.I."/>
            <person name="Gureeva M.V."/>
            <person name="Mardanov A.V."/>
            <person name="Grabovich M.Y."/>
        </authorList>
    </citation>
    <scope>NUCLEOTIDE SEQUENCE</scope>
    <source>
        <strain evidence="2">CT3</strain>
    </source>
</reference>
<name>A0ABY3SY13_9GAMM</name>
<dbReference type="Proteomes" id="UP001054801">
    <property type="component" value="Chromosome"/>
</dbReference>
<evidence type="ECO:0000313" key="2">
    <source>
        <dbReference type="EMBL" id="UJS23529.1"/>
    </source>
</evidence>
<evidence type="ECO:0000313" key="3">
    <source>
        <dbReference type="Proteomes" id="UP001054801"/>
    </source>
</evidence>
<gene>
    <name evidence="2" type="ORF">L2Y54_16495</name>
</gene>
<evidence type="ECO:0000256" key="1">
    <source>
        <dbReference type="SAM" id="MobiDB-lite"/>
    </source>
</evidence>
<dbReference type="InterPro" id="IPR035225">
    <property type="entry name" value="DUF5338"/>
</dbReference>